<organism evidence="1 2">
    <name type="scientific">Didymella exigua CBS 183.55</name>
    <dbReference type="NCBI Taxonomy" id="1150837"/>
    <lineage>
        <taxon>Eukaryota</taxon>
        <taxon>Fungi</taxon>
        <taxon>Dikarya</taxon>
        <taxon>Ascomycota</taxon>
        <taxon>Pezizomycotina</taxon>
        <taxon>Dothideomycetes</taxon>
        <taxon>Pleosporomycetidae</taxon>
        <taxon>Pleosporales</taxon>
        <taxon>Pleosporineae</taxon>
        <taxon>Didymellaceae</taxon>
        <taxon>Didymella</taxon>
    </lineage>
</organism>
<name>A0A6A5RC48_9PLEO</name>
<proteinExistence type="predicted"/>
<evidence type="ECO:0000313" key="2">
    <source>
        <dbReference type="Proteomes" id="UP000800082"/>
    </source>
</evidence>
<sequence>MLGSTDAAQEVRAYLVAVFVVAGSGRQARFPRLHHNRGASAAEDAPVVNTASVAVHRARGFCDRERFIACCGQFKMWGGARPHGASRSLAERSFAAIDGESSLR</sequence>
<protein>
    <submittedName>
        <fullName evidence="1">Uncharacterized protein</fullName>
    </submittedName>
</protein>
<gene>
    <name evidence="1" type="ORF">M421DRAFT_273108</name>
</gene>
<dbReference type="GeneID" id="54346466"/>
<dbReference type="EMBL" id="ML978991">
    <property type="protein sequence ID" value="KAF1924644.1"/>
    <property type="molecule type" value="Genomic_DNA"/>
</dbReference>
<keyword evidence="2" id="KW-1185">Reference proteome</keyword>
<evidence type="ECO:0000313" key="1">
    <source>
        <dbReference type="EMBL" id="KAF1924644.1"/>
    </source>
</evidence>
<dbReference type="Proteomes" id="UP000800082">
    <property type="component" value="Unassembled WGS sequence"/>
</dbReference>
<dbReference type="AlphaFoldDB" id="A0A6A5RC48"/>
<dbReference type="RefSeq" id="XP_033444896.1">
    <property type="nucleotide sequence ID" value="XM_033588819.1"/>
</dbReference>
<reference evidence="1" key="1">
    <citation type="journal article" date="2020" name="Stud. Mycol.">
        <title>101 Dothideomycetes genomes: a test case for predicting lifestyles and emergence of pathogens.</title>
        <authorList>
            <person name="Haridas S."/>
            <person name="Albert R."/>
            <person name="Binder M."/>
            <person name="Bloem J."/>
            <person name="Labutti K."/>
            <person name="Salamov A."/>
            <person name="Andreopoulos B."/>
            <person name="Baker S."/>
            <person name="Barry K."/>
            <person name="Bills G."/>
            <person name="Bluhm B."/>
            <person name="Cannon C."/>
            <person name="Castanera R."/>
            <person name="Culley D."/>
            <person name="Daum C."/>
            <person name="Ezra D."/>
            <person name="Gonzalez J."/>
            <person name="Henrissat B."/>
            <person name="Kuo A."/>
            <person name="Liang C."/>
            <person name="Lipzen A."/>
            <person name="Lutzoni F."/>
            <person name="Magnuson J."/>
            <person name="Mondo S."/>
            <person name="Nolan M."/>
            <person name="Ohm R."/>
            <person name="Pangilinan J."/>
            <person name="Park H.-J."/>
            <person name="Ramirez L."/>
            <person name="Alfaro M."/>
            <person name="Sun H."/>
            <person name="Tritt A."/>
            <person name="Yoshinaga Y."/>
            <person name="Zwiers L.-H."/>
            <person name="Turgeon B."/>
            <person name="Goodwin S."/>
            <person name="Spatafora J."/>
            <person name="Crous P."/>
            <person name="Grigoriev I."/>
        </authorList>
    </citation>
    <scope>NUCLEOTIDE SEQUENCE</scope>
    <source>
        <strain evidence="1">CBS 183.55</strain>
    </source>
</reference>
<accession>A0A6A5RC48</accession>